<evidence type="ECO:0000256" key="4">
    <source>
        <dbReference type="ARBA" id="ARBA00022833"/>
    </source>
</evidence>
<evidence type="ECO:0000256" key="5">
    <source>
        <dbReference type="ARBA" id="ARBA00023049"/>
    </source>
</evidence>
<sequence>MVSAALLAAIAVGCFVAAARLRRASWPYRGPYEAVIAWQALGLAWGVSTIGALLAFGLSVYGQGVFGGLFALVEDASAHGLYLTGAAESPLAPVQVAAILVAIGLTLVLFCGLTASFVQVVRTRRRHHDLLELVGRDDPGVPGARILDHPAAAAYCLPGVLRSEVVISAGALKVLDERELAAVIAHEHAHLRQRHDLVLLPFSSLKRAFPRVRLMEGYYRTVALLIEMCADDQARRERSPKELATALMRFGANNAHTPIGALAATSEQTEVLARVQRLLTPGRALTRAQSAAVLCGAGLLMAVTLLLWHVPV</sequence>
<organism evidence="9 10">
    <name type="scientific">Nocardiopsis composta</name>
    <dbReference type="NCBI Taxonomy" id="157465"/>
    <lineage>
        <taxon>Bacteria</taxon>
        <taxon>Bacillati</taxon>
        <taxon>Actinomycetota</taxon>
        <taxon>Actinomycetes</taxon>
        <taxon>Streptosporangiales</taxon>
        <taxon>Nocardiopsidaceae</taxon>
        <taxon>Nocardiopsis</taxon>
    </lineage>
</organism>
<keyword evidence="7" id="KW-0812">Transmembrane</keyword>
<feature type="transmembrane region" description="Helical" evidence="7">
    <location>
        <begin position="291"/>
        <end position="310"/>
    </location>
</feature>
<evidence type="ECO:0000256" key="3">
    <source>
        <dbReference type="ARBA" id="ARBA00022801"/>
    </source>
</evidence>
<keyword evidence="10" id="KW-1185">Reference proteome</keyword>
<gene>
    <name evidence="9" type="ORF">HDA36_004198</name>
</gene>
<comment type="caution">
    <text evidence="9">The sequence shown here is derived from an EMBL/GenBank/DDBJ whole genome shotgun (WGS) entry which is preliminary data.</text>
</comment>
<dbReference type="PANTHER" id="PTHR34978">
    <property type="entry name" value="POSSIBLE SENSOR-TRANSDUCER PROTEIN BLAR"/>
    <property type="match status" value="1"/>
</dbReference>
<name>A0A7W8QQ27_9ACTN</name>
<dbReference type="AlphaFoldDB" id="A0A7W8QQ27"/>
<keyword evidence="7" id="KW-1133">Transmembrane helix</keyword>
<keyword evidence="4 6" id="KW-0862">Zinc</keyword>
<evidence type="ECO:0000256" key="7">
    <source>
        <dbReference type="SAM" id="Phobius"/>
    </source>
</evidence>
<dbReference type="GO" id="GO:0004222">
    <property type="term" value="F:metalloendopeptidase activity"/>
    <property type="evidence" value="ECO:0007669"/>
    <property type="project" value="InterPro"/>
</dbReference>
<comment type="similarity">
    <text evidence="6">Belongs to the peptidase M48 family.</text>
</comment>
<dbReference type="Proteomes" id="UP000572635">
    <property type="component" value="Unassembled WGS sequence"/>
</dbReference>
<dbReference type="EMBL" id="JACHDB010000001">
    <property type="protein sequence ID" value="MBB5434114.1"/>
    <property type="molecule type" value="Genomic_DNA"/>
</dbReference>
<dbReference type="PANTHER" id="PTHR34978:SF3">
    <property type="entry name" value="SLR0241 PROTEIN"/>
    <property type="match status" value="1"/>
</dbReference>
<dbReference type="Gene3D" id="3.30.2010.10">
    <property type="entry name" value="Metalloproteases ('zincins'), catalytic domain"/>
    <property type="match status" value="1"/>
</dbReference>
<evidence type="ECO:0000256" key="6">
    <source>
        <dbReference type="RuleBase" id="RU003983"/>
    </source>
</evidence>
<dbReference type="InterPro" id="IPR001915">
    <property type="entry name" value="Peptidase_M48"/>
</dbReference>
<keyword evidence="3 6" id="KW-0378">Hydrolase</keyword>
<comment type="cofactor">
    <cofactor evidence="6">
        <name>Zn(2+)</name>
        <dbReference type="ChEBI" id="CHEBI:29105"/>
    </cofactor>
    <text evidence="6">Binds 1 zinc ion per subunit.</text>
</comment>
<keyword evidence="2" id="KW-0479">Metal-binding</keyword>
<feature type="transmembrane region" description="Helical" evidence="7">
    <location>
        <begin position="35"/>
        <end position="58"/>
    </location>
</feature>
<keyword evidence="7" id="KW-0472">Membrane</keyword>
<evidence type="ECO:0000313" key="9">
    <source>
        <dbReference type="EMBL" id="MBB5434114.1"/>
    </source>
</evidence>
<dbReference type="GO" id="GO:0006508">
    <property type="term" value="P:proteolysis"/>
    <property type="evidence" value="ECO:0007669"/>
    <property type="project" value="UniProtKB-KW"/>
</dbReference>
<feature type="domain" description="Peptidase M48" evidence="8">
    <location>
        <begin position="135"/>
        <end position="202"/>
    </location>
</feature>
<reference evidence="9 10" key="1">
    <citation type="submission" date="2020-08" db="EMBL/GenBank/DDBJ databases">
        <title>Sequencing the genomes of 1000 actinobacteria strains.</title>
        <authorList>
            <person name="Klenk H.-P."/>
        </authorList>
    </citation>
    <scope>NUCLEOTIDE SEQUENCE [LARGE SCALE GENOMIC DNA]</scope>
    <source>
        <strain evidence="9 10">DSM 44551</strain>
    </source>
</reference>
<dbReference type="Pfam" id="PF01435">
    <property type="entry name" value="Peptidase_M48"/>
    <property type="match status" value="1"/>
</dbReference>
<protein>
    <submittedName>
        <fullName evidence="9">Zn-dependent protease with chaperone function</fullName>
    </submittedName>
</protein>
<feature type="transmembrane region" description="Helical" evidence="7">
    <location>
        <begin position="96"/>
        <end position="118"/>
    </location>
</feature>
<keyword evidence="1 6" id="KW-0645">Protease</keyword>
<dbReference type="CDD" id="cd07326">
    <property type="entry name" value="M56_BlaR1_MecR1_like"/>
    <property type="match status" value="1"/>
</dbReference>
<evidence type="ECO:0000256" key="1">
    <source>
        <dbReference type="ARBA" id="ARBA00022670"/>
    </source>
</evidence>
<dbReference type="RefSeq" id="WP_184394445.1">
    <property type="nucleotide sequence ID" value="NZ_BAAAJD010000052.1"/>
</dbReference>
<accession>A0A7W8QQ27</accession>
<dbReference type="GO" id="GO:0046872">
    <property type="term" value="F:metal ion binding"/>
    <property type="evidence" value="ECO:0007669"/>
    <property type="project" value="UniProtKB-KW"/>
</dbReference>
<proteinExistence type="inferred from homology"/>
<dbReference type="InterPro" id="IPR052173">
    <property type="entry name" value="Beta-lactam_resp_regulator"/>
</dbReference>
<evidence type="ECO:0000259" key="8">
    <source>
        <dbReference type="Pfam" id="PF01435"/>
    </source>
</evidence>
<evidence type="ECO:0000256" key="2">
    <source>
        <dbReference type="ARBA" id="ARBA00022723"/>
    </source>
</evidence>
<keyword evidence="5 6" id="KW-0482">Metalloprotease</keyword>
<evidence type="ECO:0000313" key="10">
    <source>
        <dbReference type="Proteomes" id="UP000572635"/>
    </source>
</evidence>